<dbReference type="InterPro" id="IPR006170">
    <property type="entry name" value="PBP/GOBP"/>
</dbReference>
<dbReference type="SMART" id="SM00708">
    <property type="entry name" value="PhBP"/>
    <property type="match status" value="1"/>
</dbReference>
<feature type="signal peptide" evidence="1">
    <location>
        <begin position="1"/>
        <end position="23"/>
    </location>
</feature>
<dbReference type="Gene3D" id="1.10.238.20">
    <property type="entry name" value="Pheromone/general odorant binding protein domain"/>
    <property type="match status" value="1"/>
</dbReference>
<evidence type="ECO:0000313" key="2">
    <source>
        <dbReference type="EMBL" id="AGI05205.1"/>
    </source>
</evidence>
<dbReference type="InterPro" id="IPR036728">
    <property type="entry name" value="PBP_GOBP_sf"/>
</dbReference>
<protein>
    <submittedName>
        <fullName evidence="2">Odorant-binding protein 6</fullName>
    </submittedName>
</protein>
<proteinExistence type="evidence at transcript level"/>
<keyword evidence="1" id="KW-0732">Signal</keyword>
<organism evidence="2">
    <name type="scientific">Osmia cornuta</name>
    <dbReference type="NCBI Taxonomy" id="185587"/>
    <lineage>
        <taxon>Eukaryota</taxon>
        <taxon>Metazoa</taxon>
        <taxon>Ecdysozoa</taxon>
        <taxon>Arthropoda</taxon>
        <taxon>Hexapoda</taxon>
        <taxon>Insecta</taxon>
        <taxon>Pterygota</taxon>
        <taxon>Neoptera</taxon>
        <taxon>Endopterygota</taxon>
        <taxon>Hymenoptera</taxon>
        <taxon>Apocrita</taxon>
        <taxon>Aculeata</taxon>
        <taxon>Apoidea</taxon>
        <taxon>Anthophila</taxon>
        <taxon>Megachilidae</taxon>
        <taxon>Megachilinae</taxon>
        <taxon>Osmia</taxon>
    </lineage>
</organism>
<accession>M4VRP4</accession>
<dbReference type="PANTHER" id="PTHR21364:SF2">
    <property type="entry name" value="GENERAL ODORANT-BINDING PROTEIN 19A"/>
    <property type="match status" value="1"/>
</dbReference>
<reference evidence="2" key="1">
    <citation type="journal article" date="2013" name="Cell. Mol. Life Sci.">
        <title>Odorant-binding proteins and olfactory coding in the solitary bee Osmia cornuta.</title>
        <authorList>
            <person name="Yin X.W."/>
            <person name="Iovinella I."/>
            <person name="Marangoni R."/>
            <person name="Cattonaro F."/>
            <person name="Flamini G."/>
            <person name="Sagona S."/>
            <person name="Zhang L."/>
            <person name="Pelosi P."/>
            <person name="Felicioli A."/>
        </authorList>
    </citation>
    <scope>NUCLEOTIDE SEQUENCE</scope>
    <source>
        <tissue evidence="2">Antennae</tissue>
    </source>
</reference>
<name>M4VRP4_9HYME</name>
<dbReference type="EMBL" id="KC464554">
    <property type="protein sequence ID" value="AGI05205.1"/>
    <property type="molecule type" value="mRNA"/>
</dbReference>
<sequence>MNASKLWLLLTCLVASRIILIHAVSGDLDDFRKITAGVRKKCIAETQTTPEDVENTEYGHFPNDVRLKCYFKCVLEKFKLIDRDGTIKYNMIKKMIPDVYREVADEMIDSCTDSCKCFNMTRRTGTRTHIL</sequence>
<feature type="chain" id="PRO_5004060429" evidence="1">
    <location>
        <begin position="24"/>
        <end position="131"/>
    </location>
</feature>
<dbReference type="GO" id="GO:0005549">
    <property type="term" value="F:odorant binding"/>
    <property type="evidence" value="ECO:0007669"/>
    <property type="project" value="InterPro"/>
</dbReference>
<dbReference type="CDD" id="cd23992">
    <property type="entry name" value="PBP_GOBP"/>
    <property type="match status" value="1"/>
</dbReference>
<dbReference type="PANTHER" id="PTHR21364">
    <property type="entry name" value="GENERAL ODORANT-BINDING PROTEIN 19A"/>
    <property type="match status" value="1"/>
</dbReference>
<dbReference type="Pfam" id="PF01395">
    <property type="entry name" value="PBP_GOBP"/>
    <property type="match status" value="1"/>
</dbReference>
<dbReference type="AlphaFoldDB" id="M4VRP4"/>
<dbReference type="SUPFAM" id="SSF47565">
    <property type="entry name" value="Insect pheromone/odorant-binding proteins"/>
    <property type="match status" value="1"/>
</dbReference>
<evidence type="ECO:0000256" key="1">
    <source>
        <dbReference type="SAM" id="SignalP"/>
    </source>
</evidence>